<dbReference type="Proteomes" id="UP000238956">
    <property type="component" value="Chromosome"/>
</dbReference>
<reference evidence="1 2" key="2">
    <citation type="submission" date="2018-02" db="EMBL/GenBank/DDBJ databases">
        <title>Whole genome sequencing analysis of Streptococcus pluranimalium isolated from cattle infected mastitis in China.</title>
        <authorList>
            <person name="Zhang J.-R."/>
            <person name="Hu G.-Z."/>
        </authorList>
    </citation>
    <scope>NUCLEOTIDE SEQUENCE [LARGE SCALE GENOMIC DNA]</scope>
    <source>
        <strain evidence="1 2">TH11417</strain>
    </source>
</reference>
<sequence>MSFESEFFKKKYVLFEQLEGFGFVKDQKGYTYRENFLDGQFQAVIRIKDDGSLYGQVLDLEFDEEYDAFRANSAQGSFVGQVREAYGQMLTRIAEECFETRLFENDQTNRLATYLTRTFGDATDNPFKKFPRFTAFRHPANAKWYGLVGSVKREKLQLGDEKWSQEALQEEVEIINIKVASNHLQELLKLPGIYPSYHMSKKTWVTIALDNRLTDEDLFALVEDSRSLVAPKTLSNPDGTDYWVIPANPKYYNIDAEFTENSEILWTQKARIKAGDWVLIYMTSPIKAIRYACKVLEADIENKGHRDNPSIKRLMKLSLKQTFGDDQLSFGLMSEKGVRAVRGPRRLSKELVDYLEANFPLFKDL</sequence>
<dbReference type="PANTHER" id="PTHR35145:SF1">
    <property type="entry name" value="CYTOPLASMIC PROTEIN"/>
    <property type="match status" value="1"/>
</dbReference>
<dbReference type="RefSeq" id="WP_104967395.1">
    <property type="nucleotide sequence ID" value="NZ_CP025536.1"/>
</dbReference>
<name>A0A2L0D2Y3_9STRE</name>
<gene>
    <name evidence="1" type="ORF">C0J00_02375</name>
</gene>
<organism evidence="1 2">
    <name type="scientific">Streptococcus pluranimalium</name>
    <dbReference type="NCBI Taxonomy" id="82348"/>
    <lineage>
        <taxon>Bacteria</taxon>
        <taxon>Bacillati</taxon>
        <taxon>Bacillota</taxon>
        <taxon>Bacilli</taxon>
        <taxon>Lactobacillales</taxon>
        <taxon>Streptococcaceae</taxon>
        <taxon>Streptococcus</taxon>
    </lineage>
</organism>
<reference evidence="1 2" key="1">
    <citation type="submission" date="2017-12" db="EMBL/GenBank/DDBJ databases">
        <authorList>
            <person name="Hurst M.R.H."/>
        </authorList>
    </citation>
    <scope>NUCLEOTIDE SEQUENCE [LARGE SCALE GENOMIC DNA]</scope>
    <source>
        <strain evidence="1 2">TH11417</strain>
    </source>
</reference>
<dbReference type="SUPFAM" id="SSF88697">
    <property type="entry name" value="PUA domain-like"/>
    <property type="match status" value="1"/>
</dbReference>
<dbReference type="InterPro" id="IPR038056">
    <property type="entry name" value="YjbR-like_sf"/>
</dbReference>
<dbReference type="PANTHER" id="PTHR35145">
    <property type="entry name" value="CYTOPLASMIC PROTEIN-RELATED"/>
    <property type="match status" value="1"/>
</dbReference>
<proteinExistence type="predicted"/>
<dbReference type="SUPFAM" id="SSF142906">
    <property type="entry name" value="YjbR-like"/>
    <property type="match status" value="1"/>
</dbReference>
<evidence type="ECO:0000313" key="1">
    <source>
        <dbReference type="EMBL" id="AUW96054.1"/>
    </source>
</evidence>
<evidence type="ECO:0000313" key="2">
    <source>
        <dbReference type="Proteomes" id="UP000238956"/>
    </source>
</evidence>
<dbReference type="InterPro" id="IPR058532">
    <property type="entry name" value="YjbR/MT2646/Rv2570-like"/>
</dbReference>
<dbReference type="EMBL" id="CP025536">
    <property type="protein sequence ID" value="AUW96054.1"/>
    <property type="molecule type" value="Genomic_DNA"/>
</dbReference>
<dbReference type="Pfam" id="PF04237">
    <property type="entry name" value="YjbR"/>
    <property type="match status" value="1"/>
</dbReference>
<dbReference type="AlphaFoldDB" id="A0A2L0D2Y3"/>
<dbReference type="Gene3D" id="3.90.1150.30">
    <property type="match status" value="1"/>
</dbReference>
<dbReference type="OrthoDB" id="9789813at2"/>
<accession>A0A2L0D2Y3</accession>
<dbReference type="KEGG" id="splr:C0J00_02375"/>
<dbReference type="InterPro" id="IPR015947">
    <property type="entry name" value="PUA-like_sf"/>
</dbReference>
<dbReference type="GeneID" id="98392757"/>
<protein>
    <submittedName>
        <fullName evidence="1">MmcQ family protein</fullName>
    </submittedName>
</protein>
<dbReference type="InterPro" id="IPR007351">
    <property type="entry name" value="YjbR"/>
</dbReference>
<keyword evidence="2" id="KW-1185">Reference proteome</keyword>